<evidence type="ECO:0000259" key="9">
    <source>
        <dbReference type="Pfam" id="PF01618"/>
    </source>
</evidence>
<keyword evidence="6 8" id="KW-1133">Transmembrane helix</keyword>
<keyword evidence="3" id="KW-0813">Transport</keyword>
<evidence type="ECO:0000256" key="8">
    <source>
        <dbReference type="SAM" id="Phobius"/>
    </source>
</evidence>
<organism evidence="10 11">
    <name type="scientific">Clostridium fungisolvens</name>
    <dbReference type="NCBI Taxonomy" id="1604897"/>
    <lineage>
        <taxon>Bacteria</taxon>
        <taxon>Bacillati</taxon>
        <taxon>Bacillota</taxon>
        <taxon>Clostridia</taxon>
        <taxon>Eubacteriales</taxon>
        <taxon>Clostridiaceae</taxon>
        <taxon>Clostridium</taxon>
    </lineage>
</organism>
<keyword evidence="4" id="KW-1003">Cell membrane</keyword>
<dbReference type="PANTHER" id="PTHR30433:SF2">
    <property type="entry name" value="MOTILITY PROTEIN A"/>
    <property type="match status" value="1"/>
</dbReference>
<accession>A0A6V8SIQ4</accession>
<feature type="transmembrane region" description="Helical" evidence="8">
    <location>
        <begin position="7"/>
        <end position="23"/>
    </location>
</feature>
<dbReference type="InterPro" id="IPR047055">
    <property type="entry name" value="MotA-like"/>
</dbReference>
<feature type="transmembrane region" description="Helical" evidence="8">
    <location>
        <begin position="35"/>
        <end position="55"/>
    </location>
</feature>
<proteinExistence type="inferred from homology"/>
<protein>
    <submittedName>
        <fullName evidence="10">Chemotaxis protein PomA</fullName>
    </submittedName>
</protein>
<evidence type="ECO:0000256" key="3">
    <source>
        <dbReference type="ARBA" id="ARBA00022448"/>
    </source>
</evidence>
<dbReference type="InterPro" id="IPR000540">
    <property type="entry name" value="Flag_MotA_CS"/>
</dbReference>
<dbReference type="GO" id="GO:0071978">
    <property type="term" value="P:bacterial-type flagellum-dependent swarming motility"/>
    <property type="evidence" value="ECO:0007669"/>
    <property type="project" value="InterPro"/>
</dbReference>
<feature type="domain" description="MotA/TolQ/ExbB proton channel" evidence="9">
    <location>
        <begin position="104"/>
        <end position="222"/>
    </location>
</feature>
<feature type="transmembrane region" description="Helical" evidence="8">
    <location>
        <begin position="183"/>
        <end position="202"/>
    </location>
</feature>
<feature type="transmembrane region" description="Helical" evidence="8">
    <location>
        <begin position="151"/>
        <end position="171"/>
    </location>
</feature>
<name>A0A6V8SIQ4_9CLOT</name>
<dbReference type="Pfam" id="PF01618">
    <property type="entry name" value="MotA_ExbB"/>
    <property type="match status" value="1"/>
</dbReference>
<dbReference type="GO" id="GO:0006935">
    <property type="term" value="P:chemotaxis"/>
    <property type="evidence" value="ECO:0007669"/>
    <property type="project" value="InterPro"/>
</dbReference>
<evidence type="ECO:0000256" key="4">
    <source>
        <dbReference type="ARBA" id="ARBA00022475"/>
    </source>
</evidence>
<comment type="subcellular location">
    <subcellularLocation>
        <location evidence="1">Cell membrane</location>
        <topology evidence="1">Multi-pass membrane protein</topology>
    </subcellularLocation>
</comment>
<evidence type="ECO:0000256" key="1">
    <source>
        <dbReference type="ARBA" id="ARBA00004651"/>
    </source>
</evidence>
<evidence type="ECO:0000256" key="2">
    <source>
        <dbReference type="ARBA" id="ARBA00008038"/>
    </source>
</evidence>
<comment type="caution">
    <text evidence="10">The sequence shown here is derived from an EMBL/GenBank/DDBJ whole genome shotgun (WGS) entry which is preliminary data.</text>
</comment>
<sequence>MKKFDSLTVIGLIAGIIMLAFGMHNSAGFKIFFDFPSILIAVGGSLCALIVNYSLDEIKNIGKVFISATKDTEISGSEIVTQFTDISKKARRDGLLSLEDYISTMEDEFLKNGLRMVVDGTEPEMIKEIMELEIDEMINRHTKGANIFKSWGNYAPAFGMIGTLIGIIQMLSNLNDSGSLASGMAKALVATLYGVILANVILNPIAANLGVKNDKEVAIREMIVEGVLSIQSGVNPRIMEQKLVNYLSPKERLEYLKNTSSLKGAVYNG</sequence>
<dbReference type="Proteomes" id="UP000580568">
    <property type="component" value="Unassembled WGS sequence"/>
</dbReference>
<gene>
    <name evidence="10" type="ORF">bsdtw1_03201</name>
</gene>
<evidence type="ECO:0000256" key="7">
    <source>
        <dbReference type="ARBA" id="ARBA00023136"/>
    </source>
</evidence>
<keyword evidence="7 8" id="KW-0472">Membrane</keyword>
<evidence type="ECO:0000313" key="11">
    <source>
        <dbReference type="Proteomes" id="UP000580568"/>
    </source>
</evidence>
<dbReference type="RefSeq" id="WP_183278476.1">
    <property type="nucleotide sequence ID" value="NZ_BLZR01000001.1"/>
</dbReference>
<keyword evidence="11" id="KW-1185">Reference proteome</keyword>
<dbReference type="PROSITE" id="PS01307">
    <property type="entry name" value="MOTA"/>
    <property type="match status" value="1"/>
</dbReference>
<keyword evidence="5 8" id="KW-0812">Transmembrane</keyword>
<dbReference type="GO" id="GO:0005886">
    <property type="term" value="C:plasma membrane"/>
    <property type="evidence" value="ECO:0007669"/>
    <property type="project" value="UniProtKB-SubCell"/>
</dbReference>
<dbReference type="AlphaFoldDB" id="A0A6V8SIQ4"/>
<evidence type="ECO:0000256" key="5">
    <source>
        <dbReference type="ARBA" id="ARBA00022692"/>
    </source>
</evidence>
<reference evidence="10 11" key="1">
    <citation type="submission" date="2020-07" db="EMBL/GenBank/DDBJ databases">
        <title>A new beta-1,3-glucan-decomposing anaerobic bacterium isolated from anoxic soil subjected to biological soil disinfestation.</title>
        <authorList>
            <person name="Ueki A."/>
            <person name="Tonouchi A."/>
        </authorList>
    </citation>
    <scope>NUCLEOTIDE SEQUENCE [LARGE SCALE GENOMIC DNA]</scope>
    <source>
        <strain evidence="10 11">TW1</strain>
    </source>
</reference>
<dbReference type="EMBL" id="BLZR01000001">
    <property type="protein sequence ID" value="GFP77087.1"/>
    <property type="molecule type" value="Genomic_DNA"/>
</dbReference>
<evidence type="ECO:0000313" key="10">
    <source>
        <dbReference type="EMBL" id="GFP77087.1"/>
    </source>
</evidence>
<dbReference type="PANTHER" id="PTHR30433">
    <property type="entry name" value="CHEMOTAXIS PROTEIN MOTA"/>
    <property type="match status" value="1"/>
</dbReference>
<dbReference type="InterPro" id="IPR002898">
    <property type="entry name" value="MotA_ExbB_proton_chnl"/>
</dbReference>
<evidence type="ECO:0000256" key="6">
    <source>
        <dbReference type="ARBA" id="ARBA00022989"/>
    </source>
</evidence>
<comment type="similarity">
    <text evidence="2">Belongs to the MotA family.</text>
</comment>